<gene>
    <name evidence="5" type="ORF">F8154_10925</name>
</gene>
<proteinExistence type="inferred from homology"/>
<comment type="caution">
    <text evidence="5">The sequence shown here is derived from an EMBL/GenBank/DDBJ whole genome shotgun (WGS) entry which is preliminary data.</text>
</comment>
<dbReference type="PRINTS" id="PR00260">
    <property type="entry name" value="CHEMTRNSDUCR"/>
</dbReference>
<evidence type="ECO:0000259" key="4">
    <source>
        <dbReference type="PROSITE" id="PS50111"/>
    </source>
</evidence>
<comment type="similarity">
    <text evidence="2">Belongs to the methyl-accepting chemotaxis (MCP) protein family.</text>
</comment>
<keyword evidence="6" id="KW-1185">Reference proteome</keyword>
<evidence type="ECO:0000313" key="5">
    <source>
        <dbReference type="EMBL" id="KAB3533280.1"/>
    </source>
</evidence>
<evidence type="ECO:0000313" key="6">
    <source>
        <dbReference type="Proteomes" id="UP000432715"/>
    </source>
</evidence>
<accession>A0A6I0FE26</accession>
<dbReference type="SUPFAM" id="SSF58104">
    <property type="entry name" value="Methyl-accepting chemotaxis protein (MCP) signaling domain"/>
    <property type="match status" value="1"/>
</dbReference>
<dbReference type="PROSITE" id="PS50111">
    <property type="entry name" value="CHEMOTAXIS_TRANSDUC_2"/>
    <property type="match status" value="1"/>
</dbReference>
<dbReference type="PANTHER" id="PTHR32089:SF112">
    <property type="entry name" value="LYSOZYME-LIKE PROTEIN-RELATED"/>
    <property type="match status" value="1"/>
</dbReference>
<sequence>MLKTLDAFIKVAPLMNQLHGRDMAVAICDTENYIAYCSGEKLSFPVKPGDKVKEGAAIYQAMKLKKRVVRNMGKELFGFPYIAIAIPIEEEGRIIGGVCFLESIEQQSLLLGMAETLHNEITQLQASTQEIEAQSQQLMSAGVGLVEAVEKVKSDTDASQNITLMIKKISDQTNLLGLNASIEAARLGELGRGFNVVAGEIRKLALSTKESTDKIDSIVKGLKNNSQWMDEKATSVEDAAKAQVSSIEQIREGIQLLYGLIEKMRAEAENIVK</sequence>
<dbReference type="Pfam" id="PF00015">
    <property type="entry name" value="MCPsignal"/>
    <property type="match status" value="1"/>
</dbReference>
<dbReference type="RefSeq" id="WP_151861652.1">
    <property type="nucleotide sequence ID" value="NZ_WBZC01000041.1"/>
</dbReference>
<organism evidence="5 6">
    <name type="scientific">Alkaliphilus pronyensis</name>
    <dbReference type="NCBI Taxonomy" id="1482732"/>
    <lineage>
        <taxon>Bacteria</taxon>
        <taxon>Bacillati</taxon>
        <taxon>Bacillota</taxon>
        <taxon>Clostridia</taxon>
        <taxon>Peptostreptococcales</taxon>
        <taxon>Natronincolaceae</taxon>
        <taxon>Alkaliphilus</taxon>
    </lineage>
</organism>
<dbReference type="EMBL" id="WBZC01000041">
    <property type="protein sequence ID" value="KAB3533280.1"/>
    <property type="molecule type" value="Genomic_DNA"/>
</dbReference>
<feature type="domain" description="Methyl-accepting transducer" evidence="4">
    <location>
        <begin position="146"/>
        <end position="273"/>
    </location>
</feature>
<dbReference type="InterPro" id="IPR004089">
    <property type="entry name" value="MCPsignal_dom"/>
</dbReference>
<protein>
    <recommendedName>
        <fullName evidence="4">Methyl-accepting transducer domain-containing protein</fullName>
    </recommendedName>
</protein>
<dbReference type="SMART" id="SM00283">
    <property type="entry name" value="MA"/>
    <property type="match status" value="1"/>
</dbReference>
<dbReference type="GO" id="GO:0007165">
    <property type="term" value="P:signal transduction"/>
    <property type="evidence" value="ECO:0007669"/>
    <property type="project" value="UniProtKB-KW"/>
</dbReference>
<dbReference type="OrthoDB" id="9807021at2"/>
<evidence type="ECO:0000256" key="1">
    <source>
        <dbReference type="ARBA" id="ARBA00023224"/>
    </source>
</evidence>
<reference evidence="5 6" key="1">
    <citation type="submission" date="2019-10" db="EMBL/GenBank/DDBJ databases">
        <title>Alkaliphilus serpentinus sp. nov. and Alkaliphilus pronyensis sp. nov., two novel anaerobic alkaliphilic species isolated from the serpentinized-hosted hydrothermal field of the Prony Bay (New Caledonia).</title>
        <authorList>
            <person name="Postec A."/>
        </authorList>
    </citation>
    <scope>NUCLEOTIDE SEQUENCE [LARGE SCALE GENOMIC DNA]</scope>
    <source>
        <strain evidence="5 6">LacV</strain>
    </source>
</reference>
<evidence type="ECO:0000256" key="3">
    <source>
        <dbReference type="PROSITE-ProRule" id="PRU00284"/>
    </source>
</evidence>
<dbReference type="InterPro" id="IPR004090">
    <property type="entry name" value="Chemotax_Me-accpt_rcpt"/>
</dbReference>
<dbReference type="Gene3D" id="1.10.287.950">
    <property type="entry name" value="Methyl-accepting chemotaxis protein"/>
    <property type="match status" value="1"/>
</dbReference>
<dbReference type="Proteomes" id="UP000432715">
    <property type="component" value="Unassembled WGS sequence"/>
</dbReference>
<dbReference type="GO" id="GO:0006935">
    <property type="term" value="P:chemotaxis"/>
    <property type="evidence" value="ECO:0007669"/>
    <property type="project" value="InterPro"/>
</dbReference>
<dbReference type="PANTHER" id="PTHR32089">
    <property type="entry name" value="METHYL-ACCEPTING CHEMOTAXIS PROTEIN MCPB"/>
    <property type="match status" value="1"/>
</dbReference>
<dbReference type="GO" id="GO:0016020">
    <property type="term" value="C:membrane"/>
    <property type="evidence" value="ECO:0007669"/>
    <property type="project" value="InterPro"/>
</dbReference>
<dbReference type="GO" id="GO:0004888">
    <property type="term" value="F:transmembrane signaling receptor activity"/>
    <property type="evidence" value="ECO:0007669"/>
    <property type="project" value="InterPro"/>
</dbReference>
<keyword evidence="1 3" id="KW-0807">Transducer</keyword>
<name>A0A6I0FE26_9FIRM</name>
<evidence type="ECO:0000256" key="2">
    <source>
        <dbReference type="ARBA" id="ARBA00029447"/>
    </source>
</evidence>
<dbReference type="AlphaFoldDB" id="A0A6I0FE26"/>